<dbReference type="RefSeq" id="WP_345717683.1">
    <property type="nucleotide sequence ID" value="NZ_BAABFP010000007.1"/>
</dbReference>
<protein>
    <submittedName>
        <fullName evidence="1">Uncharacterized protein</fullName>
    </submittedName>
</protein>
<comment type="caution">
    <text evidence="1">The sequence shown here is derived from an EMBL/GenBank/DDBJ whole genome shotgun (WGS) entry which is preliminary data.</text>
</comment>
<dbReference type="EMBL" id="JBHSRD010000008">
    <property type="protein sequence ID" value="MFC6009157.1"/>
    <property type="molecule type" value="Genomic_DNA"/>
</dbReference>
<sequence>MNHLTEAGRRARQQQNDVRDLADQRLMIADAGLWRCEACGGWRYSVQPCGTCTLGFAALERPVAS</sequence>
<name>A0ABW1JJW8_9ACTN</name>
<organism evidence="1 2">
    <name type="scientific">Angustibacter luteus</name>
    <dbReference type="NCBI Taxonomy" id="658456"/>
    <lineage>
        <taxon>Bacteria</taxon>
        <taxon>Bacillati</taxon>
        <taxon>Actinomycetota</taxon>
        <taxon>Actinomycetes</taxon>
        <taxon>Kineosporiales</taxon>
        <taxon>Kineosporiaceae</taxon>
    </lineage>
</organism>
<evidence type="ECO:0000313" key="2">
    <source>
        <dbReference type="Proteomes" id="UP001596189"/>
    </source>
</evidence>
<dbReference type="Proteomes" id="UP001596189">
    <property type="component" value="Unassembled WGS sequence"/>
</dbReference>
<proteinExistence type="predicted"/>
<gene>
    <name evidence="1" type="ORF">ACFQDO_18640</name>
</gene>
<reference evidence="2" key="1">
    <citation type="journal article" date="2019" name="Int. J. Syst. Evol. Microbiol.">
        <title>The Global Catalogue of Microorganisms (GCM) 10K type strain sequencing project: providing services to taxonomists for standard genome sequencing and annotation.</title>
        <authorList>
            <consortium name="The Broad Institute Genomics Platform"/>
            <consortium name="The Broad Institute Genome Sequencing Center for Infectious Disease"/>
            <person name="Wu L."/>
            <person name="Ma J."/>
        </authorList>
    </citation>
    <scope>NUCLEOTIDE SEQUENCE [LARGE SCALE GENOMIC DNA]</scope>
    <source>
        <strain evidence="2">KACC 14249</strain>
    </source>
</reference>
<accession>A0ABW1JJW8</accession>
<evidence type="ECO:0000313" key="1">
    <source>
        <dbReference type="EMBL" id="MFC6009157.1"/>
    </source>
</evidence>
<keyword evidence="2" id="KW-1185">Reference proteome</keyword>